<dbReference type="EMBL" id="BAAAFG010000014">
    <property type="protein sequence ID" value="GAA0872251.1"/>
    <property type="molecule type" value="Genomic_DNA"/>
</dbReference>
<dbReference type="RefSeq" id="WP_343765256.1">
    <property type="nucleotide sequence ID" value="NZ_BAAAFG010000014.1"/>
</dbReference>
<evidence type="ECO:0000313" key="2">
    <source>
        <dbReference type="EMBL" id="GAA0872251.1"/>
    </source>
</evidence>
<protein>
    <submittedName>
        <fullName evidence="2">DUF2141 domain-containing protein</fullName>
    </submittedName>
</protein>
<comment type="caution">
    <text evidence="2">The sequence shown here is derived from an EMBL/GenBank/DDBJ whole genome shotgun (WGS) entry which is preliminary data.</text>
</comment>
<dbReference type="Pfam" id="PF09912">
    <property type="entry name" value="DUF2141"/>
    <property type="match status" value="1"/>
</dbReference>
<sequence length="141" mass="15680">MKTILTLCLTVVITTLSIAQEKEQATTTVTVHIENVLSDKGTIHTGLYTEDTFMKAAPNYSSKDTIKDGKVTLIFKNVPAGTYAISSYHDENDNNQMDFETTGMPKEDYWVSNNPADFGPPQWETAKFTVGKEPVILTLKQ</sequence>
<evidence type="ECO:0000256" key="1">
    <source>
        <dbReference type="SAM" id="SignalP"/>
    </source>
</evidence>
<organism evidence="2 3">
    <name type="scientific">Gangjinia marincola</name>
    <dbReference type="NCBI Taxonomy" id="578463"/>
    <lineage>
        <taxon>Bacteria</taxon>
        <taxon>Pseudomonadati</taxon>
        <taxon>Bacteroidota</taxon>
        <taxon>Flavobacteriia</taxon>
        <taxon>Flavobacteriales</taxon>
        <taxon>Flavobacteriaceae</taxon>
        <taxon>Gangjinia</taxon>
    </lineage>
</organism>
<feature type="signal peptide" evidence="1">
    <location>
        <begin position="1"/>
        <end position="19"/>
    </location>
</feature>
<evidence type="ECO:0000313" key="3">
    <source>
        <dbReference type="Proteomes" id="UP001500507"/>
    </source>
</evidence>
<dbReference type="Proteomes" id="UP001500507">
    <property type="component" value="Unassembled WGS sequence"/>
</dbReference>
<feature type="chain" id="PRO_5045160627" evidence="1">
    <location>
        <begin position="20"/>
        <end position="141"/>
    </location>
</feature>
<keyword evidence="3" id="KW-1185">Reference proteome</keyword>
<keyword evidence="1" id="KW-0732">Signal</keyword>
<gene>
    <name evidence="2" type="ORF">GCM10009117_13980</name>
</gene>
<proteinExistence type="predicted"/>
<reference evidence="2 3" key="1">
    <citation type="journal article" date="2019" name="Int. J. Syst. Evol. Microbiol.">
        <title>The Global Catalogue of Microorganisms (GCM) 10K type strain sequencing project: providing services to taxonomists for standard genome sequencing and annotation.</title>
        <authorList>
            <consortium name="The Broad Institute Genomics Platform"/>
            <consortium name="The Broad Institute Genome Sequencing Center for Infectious Disease"/>
            <person name="Wu L."/>
            <person name="Ma J."/>
        </authorList>
    </citation>
    <scope>NUCLEOTIDE SEQUENCE [LARGE SCALE GENOMIC DNA]</scope>
    <source>
        <strain evidence="2 3">JCM 16082</strain>
    </source>
</reference>
<accession>A0ABN1MHA7</accession>
<dbReference type="InterPro" id="IPR018673">
    <property type="entry name" value="DUF2141"/>
</dbReference>
<name>A0ABN1MHA7_9FLAO</name>